<keyword evidence="1" id="KW-0472">Membrane</keyword>
<dbReference type="GeneID" id="65130841"/>
<dbReference type="KEGG" id="vg:65130841"/>
<keyword evidence="1" id="KW-1133">Transmembrane helix</keyword>
<accession>A0A7M1RR52</accession>
<protein>
    <submittedName>
        <fullName evidence="2">Uncharacterized protein</fullName>
    </submittedName>
</protein>
<keyword evidence="3" id="KW-1185">Reference proteome</keyword>
<keyword evidence="1" id="KW-0812">Transmembrane</keyword>
<name>A0A7M1RR52_9CAUD</name>
<dbReference type="Proteomes" id="UP000593985">
    <property type="component" value="Segment"/>
</dbReference>
<evidence type="ECO:0000313" key="3">
    <source>
        <dbReference type="Proteomes" id="UP000593985"/>
    </source>
</evidence>
<evidence type="ECO:0000256" key="1">
    <source>
        <dbReference type="SAM" id="Phobius"/>
    </source>
</evidence>
<feature type="transmembrane region" description="Helical" evidence="1">
    <location>
        <begin position="12"/>
        <end position="31"/>
    </location>
</feature>
<dbReference type="EMBL" id="MT774398">
    <property type="protein sequence ID" value="QOR56917.1"/>
    <property type="molecule type" value="Genomic_DNA"/>
</dbReference>
<evidence type="ECO:0000313" key="2">
    <source>
        <dbReference type="EMBL" id="QOR56917.1"/>
    </source>
</evidence>
<reference evidence="2 3" key="1">
    <citation type="submission" date="2020-07" db="EMBL/GenBank/DDBJ databases">
        <title>Taxonomic proposal: Crassvirales, a new order of highly abundant and diverse bacterial viruses.</title>
        <authorList>
            <person name="Shkoporov A.N."/>
            <person name="Stockdale S.R."/>
            <person name="Guerin E."/>
            <person name="Ross R.P."/>
            <person name="Hill C."/>
        </authorList>
    </citation>
    <scope>NUCLEOTIDE SEQUENCE [LARGE SCALE GENOMIC DNA]</scope>
</reference>
<dbReference type="RefSeq" id="YP_010112369.1">
    <property type="nucleotide sequence ID" value="NC_055891.1"/>
</dbReference>
<organism evidence="2 3">
    <name type="scientific">uncultured phage cr60_1</name>
    <dbReference type="NCBI Taxonomy" id="2772082"/>
    <lineage>
        <taxon>Viruses</taxon>
        <taxon>Duplodnaviria</taxon>
        <taxon>Heunggongvirae</taxon>
        <taxon>Uroviricota</taxon>
        <taxon>Caudoviricetes</taxon>
        <taxon>Crassvirales</taxon>
        <taxon>Suoliviridae</taxon>
        <taxon>Loutivirinae</taxon>
        <taxon>Buchavirus</taxon>
        <taxon>Buchavirus hominis</taxon>
    </lineage>
</organism>
<proteinExistence type="predicted"/>
<sequence>MTVRIKSSNILNGISKLLVLSITIIVIVHMLKDWEPKDPYGFVDLQMRFKHYVVSDKYQEDEDTYVIRLVNPVTGDEYKAYIADYLYMNVYFVGDTIK</sequence>